<keyword evidence="2" id="KW-1185">Reference proteome</keyword>
<organism evidence="1 2">
    <name type="scientific">Pararobbsia alpina</name>
    <dbReference type="NCBI Taxonomy" id="621374"/>
    <lineage>
        <taxon>Bacteria</taxon>
        <taxon>Pseudomonadati</taxon>
        <taxon>Pseudomonadota</taxon>
        <taxon>Betaproteobacteria</taxon>
        <taxon>Burkholderiales</taxon>
        <taxon>Burkholderiaceae</taxon>
        <taxon>Pararobbsia</taxon>
    </lineage>
</organism>
<name>A0A6S7BAZ1_9BURK</name>
<dbReference type="AlphaFoldDB" id="A0A6S7BAZ1"/>
<evidence type="ECO:0000313" key="2">
    <source>
        <dbReference type="Proteomes" id="UP000494115"/>
    </source>
</evidence>
<protein>
    <submittedName>
        <fullName evidence="1">Uncharacterized protein</fullName>
    </submittedName>
</protein>
<sequence length="52" mass="5695">MSRYVRERGYKGGGRDPLLTIGKTYVVLGTLSRPAPYTAQVRPSVMPATNVI</sequence>
<gene>
    <name evidence="1" type="ORF">LMG28138_03254</name>
</gene>
<dbReference type="EMBL" id="CADIKM010000015">
    <property type="protein sequence ID" value="CAB3792048.1"/>
    <property type="molecule type" value="Genomic_DNA"/>
</dbReference>
<proteinExistence type="predicted"/>
<dbReference type="Proteomes" id="UP000494115">
    <property type="component" value="Unassembled WGS sequence"/>
</dbReference>
<reference evidence="1 2" key="1">
    <citation type="submission" date="2020-04" db="EMBL/GenBank/DDBJ databases">
        <authorList>
            <person name="De Canck E."/>
        </authorList>
    </citation>
    <scope>NUCLEOTIDE SEQUENCE [LARGE SCALE GENOMIC DNA]</scope>
    <source>
        <strain evidence="1 2">LMG 28138</strain>
    </source>
</reference>
<evidence type="ECO:0000313" key="1">
    <source>
        <dbReference type="EMBL" id="CAB3792048.1"/>
    </source>
</evidence>
<accession>A0A6S7BAZ1</accession>